<dbReference type="SUPFAM" id="SSF53756">
    <property type="entry name" value="UDP-Glycosyltransferase/glycogen phosphorylase"/>
    <property type="match status" value="1"/>
</dbReference>
<dbReference type="EMBL" id="VCEJ01000008">
    <property type="protein sequence ID" value="TLU98196.1"/>
    <property type="molecule type" value="Genomic_DNA"/>
</dbReference>
<protein>
    <submittedName>
        <fullName evidence="1">Glycosyltransferase family 4 protein</fullName>
    </submittedName>
</protein>
<dbReference type="OrthoDB" id="798298at2"/>
<comment type="caution">
    <text evidence="1">The sequence shown here is derived from an EMBL/GenBank/DDBJ whole genome shotgun (WGS) entry which is preliminary data.</text>
</comment>
<sequence>MAKILILGKTPPPIGGITNHVKRLVENLPKSGFHDFTFCDLGKVNAQINLANILKHKNIHLHISRPGLQCLFAIFCKMSRKRLIITYHGNWGRYDWLGNLLVNLSAWLAYIPVVQNEASLKKALCWNRRAVNISTHLPSPPLKKPDMLLAKILKEFRKKYNLVLCSNAWNLTFEKNGKETYGISDLINRIKNEADIGLIISDPSRNYQKFIIEKSGSIPENVIFITEPYDFRHILTFSDAFIRNTTTDGVSLSIHEAWELNVPVLASEAVPRPTFCEVFKDIQEIDFEMSINRAKKLLKSGNPEKAGKDVMENLVDLYTSMLSDERRM</sequence>
<proteinExistence type="predicted"/>
<accession>A0A5R9KQ28</accession>
<dbReference type="RefSeq" id="WP_138368294.1">
    <property type="nucleotide sequence ID" value="NZ_VCEJ01000008.1"/>
</dbReference>
<dbReference type="Gene3D" id="3.40.50.2000">
    <property type="entry name" value="Glycogen Phosphorylase B"/>
    <property type="match status" value="2"/>
</dbReference>
<keyword evidence="2" id="KW-1185">Reference proteome</keyword>
<dbReference type="GO" id="GO:0016740">
    <property type="term" value="F:transferase activity"/>
    <property type="evidence" value="ECO:0007669"/>
    <property type="project" value="UniProtKB-KW"/>
</dbReference>
<name>A0A5R9KQ28_9BACT</name>
<dbReference type="Proteomes" id="UP000306402">
    <property type="component" value="Unassembled WGS sequence"/>
</dbReference>
<evidence type="ECO:0000313" key="1">
    <source>
        <dbReference type="EMBL" id="TLU98196.1"/>
    </source>
</evidence>
<evidence type="ECO:0000313" key="2">
    <source>
        <dbReference type="Proteomes" id="UP000306402"/>
    </source>
</evidence>
<dbReference type="AlphaFoldDB" id="A0A5R9KQ28"/>
<gene>
    <name evidence="1" type="ORF">FEN17_25820</name>
</gene>
<keyword evidence="1" id="KW-0808">Transferase</keyword>
<reference evidence="1 2" key="1">
    <citation type="submission" date="2019-05" db="EMBL/GenBank/DDBJ databases">
        <authorList>
            <person name="Qu J.-H."/>
        </authorList>
    </citation>
    <scope>NUCLEOTIDE SEQUENCE [LARGE SCALE GENOMIC DNA]</scope>
    <source>
        <strain evidence="1 2">T17</strain>
    </source>
</reference>
<organism evidence="1 2">
    <name type="scientific">Dyadobacter luticola</name>
    <dbReference type="NCBI Taxonomy" id="1979387"/>
    <lineage>
        <taxon>Bacteria</taxon>
        <taxon>Pseudomonadati</taxon>
        <taxon>Bacteroidota</taxon>
        <taxon>Cytophagia</taxon>
        <taxon>Cytophagales</taxon>
        <taxon>Spirosomataceae</taxon>
        <taxon>Dyadobacter</taxon>
    </lineage>
</organism>